<sequence>MKPDRNYATARQLIDPDADYTVHIRTDAGWTRPTNPDHQELPGLDVLLAARRALRAQPAGHVESTSPGTLDVRTHDDQLWLRFTDSTLRGNEPDPAKTSPGARPTDGLWRLLGLSGSALVPLSRSDLTDSDLVTLARTCLVLNHTHPQTDVPPQAGLLLERLATTVEALDAGLPGAPDIDEDLSRAELLTIAETALALYQTHGDPDDLLGRPEVLLLAHLAYDTTA</sequence>
<keyword evidence="2" id="KW-1185">Reference proteome</keyword>
<accession>A0A1E7LWF5</accession>
<dbReference type="EMBL" id="LJGZ01000027">
    <property type="protein sequence ID" value="OEV20223.1"/>
    <property type="molecule type" value="Genomic_DNA"/>
</dbReference>
<dbReference type="Proteomes" id="UP000175971">
    <property type="component" value="Unassembled WGS sequence"/>
</dbReference>
<comment type="caution">
    <text evidence="1">The sequence shown here is derived from an EMBL/GenBank/DDBJ whole genome shotgun (WGS) entry which is preliminary data.</text>
</comment>
<dbReference type="AlphaFoldDB" id="A0A1E7LWF5"/>
<dbReference type="PATRIC" id="fig|518642.7.peg.5361"/>
<gene>
    <name evidence="1" type="ORF">AN221_13560</name>
</gene>
<proteinExistence type="predicted"/>
<dbReference type="RefSeq" id="WP_070201200.1">
    <property type="nucleotide sequence ID" value="NZ_LJGZ01000027.1"/>
</dbReference>
<evidence type="ECO:0000313" key="1">
    <source>
        <dbReference type="EMBL" id="OEV20223.1"/>
    </source>
</evidence>
<organism evidence="1 2">
    <name type="scientific">Streptomyces nanshensis</name>
    <dbReference type="NCBI Taxonomy" id="518642"/>
    <lineage>
        <taxon>Bacteria</taxon>
        <taxon>Bacillati</taxon>
        <taxon>Actinomycetota</taxon>
        <taxon>Actinomycetes</taxon>
        <taxon>Kitasatosporales</taxon>
        <taxon>Streptomycetaceae</taxon>
        <taxon>Streptomyces</taxon>
    </lineage>
</organism>
<name>A0A1E7LWF5_9ACTN</name>
<reference evidence="1 2" key="1">
    <citation type="journal article" date="2016" name="Front. Microbiol.">
        <title>Comparative Genomics Analysis of Streptomyces Species Reveals Their Adaptation to the Marine Environment and Their Diversity at the Genomic Level.</title>
        <authorList>
            <person name="Tian X."/>
            <person name="Zhang Z."/>
            <person name="Yang T."/>
            <person name="Chen M."/>
            <person name="Li J."/>
            <person name="Chen F."/>
            <person name="Yang J."/>
            <person name="Li W."/>
            <person name="Zhang B."/>
            <person name="Zhang Z."/>
            <person name="Wu J."/>
            <person name="Zhang C."/>
            <person name="Long L."/>
            <person name="Xiao J."/>
        </authorList>
    </citation>
    <scope>NUCLEOTIDE SEQUENCE [LARGE SCALE GENOMIC DNA]</scope>
    <source>
        <strain evidence="1 2">SCSIO M10372</strain>
    </source>
</reference>
<evidence type="ECO:0000313" key="2">
    <source>
        <dbReference type="Proteomes" id="UP000175971"/>
    </source>
</evidence>
<protein>
    <submittedName>
        <fullName evidence="1">Uncharacterized protein</fullName>
    </submittedName>
</protein>